<dbReference type="PROSITE" id="PS01162">
    <property type="entry name" value="QOR_ZETA_CRYSTAL"/>
    <property type="match status" value="1"/>
</dbReference>
<dbReference type="Pfam" id="PF08240">
    <property type="entry name" value="ADH_N"/>
    <property type="match status" value="1"/>
</dbReference>
<evidence type="ECO:0000313" key="3">
    <source>
        <dbReference type="Proteomes" id="UP000016931"/>
    </source>
</evidence>
<dbReference type="Gene3D" id="3.90.180.10">
    <property type="entry name" value="Medium-chain alcohol dehydrogenases, catalytic domain"/>
    <property type="match status" value="1"/>
</dbReference>
<dbReference type="SUPFAM" id="SSF50129">
    <property type="entry name" value="GroES-like"/>
    <property type="match status" value="1"/>
</dbReference>
<dbReference type="Proteomes" id="UP000016931">
    <property type="component" value="Unassembled WGS sequence"/>
</dbReference>
<feature type="domain" description="Enoyl reductase (ER)" evidence="1">
    <location>
        <begin position="12"/>
        <end position="326"/>
    </location>
</feature>
<organism evidence="2 3">
    <name type="scientific">Sphaerulina musiva (strain SO2202)</name>
    <name type="common">Poplar stem canker fungus</name>
    <name type="synonym">Septoria musiva</name>
    <dbReference type="NCBI Taxonomy" id="692275"/>
    <lineage>
        <taxon>Eukaryota</taxon>
        <taxon>Fungi</taxon>
        <taxon>Dikarya</taxon>
        <taxon>Ascomycota</taxon>
        <taxon>Pezizomycotina</taxon>
        <taxon>Dothideomycetes</taxon>
        <taxon>Dothideomycetidae</taxon>
        <taxon>Mycosphaerellales</taxon>
        <taxon>Mycosphaerellaceae</taxon>
        <taxon>Sphaerulina</taxon>
    </lineage>
</organism>
<dbReference type="Pfam" id="PF00107">
    <property type="entry name" value="ADH_zinc_N"/>
    <property type="match status" value="1"/>
</dbReference>
<dbReference type="PANTHER" id="PTHR43677:SF4">
    <property type="entry name" value="QUINONE OXIDOREDUCTASE-LIKE PROTEIN 2"/>
    <property type="match status" value="1"/>
</dbReference>
<dbReference type="PANTHER" id="PTHR43677">
    <property type="entry name" value="SHORT-CHAIN DEHYDROGENASE/REDUCTASE"/>
    <property type="match status" value="1"/>
</dbReference>
<dbReference type="OrthoDB" id="10257049at2759"/>
<gene>
    <name evidence="2" type="ORF">SEPMUDRAFT_162284</name>
</gene>
<dbReference type="STRING" id="692275.M3C197"/>
<dbReference type="HOGENOM" id="CLU_026673_3_1_1"/>
<dbReference type="EMBL" id="KB456262">
    <property type="protein sequence ID" value="EMF14071.1"/>
    <property type="molecule type" value="Genomic_DNA"/>
</dbReference>
<proteinExistence type="predicted"/>
<dbReference type="GO" id="GO:0008270">
    <property type="term" value="F:zinc ion binding"/>
    <property type="evidence" value="ECO:0007669"/>
    <property type="project" value="InterPro"/>
</dbReference>
<evidence type="ECO:0000259" key="1">
    <source>
        <dbReference type="SMART" id="SM00829"/>
    </source>
</evidence>
<dbReference type="InterPro" id="IPR051397">
    <property type="entry name" value="Zn-ADH-like_protein"/>
</dbReference>
<dbReference type="InterPro" id="IPR020843">
    <property type="entry name" value="ER"/>
</dbReference>
<dbReference type="SUPFAM" id="SSF51735">
    <property type="entry name" value="NAD(P)-binding Rossmann-fold domains"/>
    <property type="match status" value="1"/>
</dbReference>
<dbReference type="GO" id="GO:0016491">
    <property type="term" value="F:oxidoreductase activity"/>
    <property type="evidence" value="ECO:0007669"/>
    <property type="project" value="InterPro"/>
</dbReference>
<dbReference type="InterPro" id="IPR013149">
    <property type="entry name" value="ADH-like_C"/>
</dbReference>
<dbReference type="InterPro" id="IPR002364">
    <property type="entry name" value="Quin_OxRdtase/zeta-crystal_CS"/>
</dbReference>
<dbReference type="Gene3D" id="3.40.50.720">
    <property type="entry name" value="NAD(P)-binding Rossmann-like Domain"/>
    <property type="match status" value="1"/>
</dbReference>
<dbReference type="GO" id="GO:0005739">
    <property type="term" value="C:mitochondrion"/>
    <property type="evidence" value="ECO:0007669"/>
    <property type="project" value="TreeGrafter"/>
</dbReference>
<dbReference type="SMART" id="SM00829">
    <property type="entry name" value="PKS_ER"/>
    <property type="match status" value="1"/>
</dbReference>
<dbReference type="eggNOG" id="KOG1198">
    <property type="taxonomic scope" value="Eukaryota"/>
</dbReference>
<name>M3C197_SPHMS</name>
<keyword evidence="3" id="KW-1185">Reference proteome</keyword>
<dbReference type="InterPro" id="IPR011032">
    <property type="entry name" value="GroES-like_sf"/>
</dbReference>
<sequence length="336" mass="36719">MKAIQIQEYVPGPLSLRVTSIPDPIPTADQYLIAIKACATNFFDLLQIRGKYQHQPPLPWTSGAEFSGIILSCPSSSSSPKFRPGDPVFGSSQGSYAQLICCTESQIQPLPSGWNFLDAAGLFVTMPTSYAALITRANLQAGEWVLVHAAAGGVGLAAVQIAKARGATVIATAGTKEKLEIAKRFGADFGVCYRENEDWTKEVLKLRPRGVDVVFDPVGLISPSQKCIAWNGRLLVVGFAGGPIEKIATNRILLKNISVVGIHWGAYAKFEPQRIEEVWRELLKLMENKEKIRPTNFTDKVYRGLEDVPKALEALGGRETWGKVVVDLPEGRESRI</sequence>
<dbReference type="InterPro" id="IPR036291">
    <property type="entry name" value="NAD(P)-bd_dom_sf"/>
</dbReference>
<reference evidence="2 3" key="1">
    <citation type="journal article" date="2012" name="PLoS Pathog.">
        <title>Diverse lifestyles and strategies of plant pathogenesis encoded in the genomes of eighteen Dothideomycetes fungi.</title>
        <authorList>
            <person name="Ohm R.A."/>
            <person name="Feau N."/>
            <person name="Henrissat B."/>
            <person name="Schoch C.L."/>
            <person name="Horwitz B.A."/>
            <person name="Barry K.W."/>
            <person name="Condon B.J."/>
            <person name="Copeland A.C."/>
            <person name="Dhillon B."/>
            <person name="Glaser F."/>
            <person name="Hesse C.N."/>
            <person name="Kosti I."/>
            <person name="LaButti K."/>
            <person name="Lindquist E.A."/>
            <person name="Lucas S."/>
            <person name="Salamov A.A."/>
            <person name="Bradshaw R.E."/>
            <person name="Ciuffetti L."/>
            <person name="Hamelin R.C."/>
            <person name="Kema G.H.J."/>
            <person name="Lawrence C."/>
            <person name="Scott J.A."/>
            <person name="Spatafora J.W."/>
            <person name="Turgeon B.G."/>
            <person name="de Wit P.J.G.M."/>
            <person name="Zhong S."/>
            <person name="Goodwin S.B."/>
            <person name="Grigoriev I.V."/>
        </authorList>
    </citation>
    <scope>NUCLEOTIDE SEQUENCE [LARGE SCALE GENOMIC DNA]</scope>
    <source>
        <strain evidence="2 3">SO2202</strain>
    </source>
</reference>
<accession>M3C197</accession>
<dbReference type="OMA" id="CDIRGVF"/>
<evidence type="ECO:0000313" key="2">
    <source>
        <dbReference type="EMBL" id="EMF14071.1"/>
    </source>
</evidence>
<dbReference type="CDD" id="cd08241">
    <property type="entry name" value="QOR1"/>
    <property type="match status" value="1"/>
</dbReference>
<dbReference type="AlphaFoldDB" id="M3C197"/>
<protein>
    <submittedName>
        <fullName evidence="2">Quinone oxidoreductase</fullName>
    </submittedName>
</protein>
<dbReference type="GeneID" id="27905129"/>
<dbReference type="RefSeq" id="XP_016762192.1">
    <property type="nucleotide sequence ID" value="XM_016907992.1"/>
</dbReference>
<dbReference type="InterPro" id="IPR013154">
    <property type="entry name" value="ADH-like_N"/>
</dbReference>